<evidence type="ECO:0000256" key="1">
    <source>
        <dbReference type="ARBA" id="ARBA00004389"/>
    </source>
</evidence>
<dbReference type="Pfam" id="PF06624">
    <property type="entry name" value="RAMP4"/>
    <property type="match status" value="1"/>
</dbReference>
<protein>
    <recommendedName>
        <fullName evidence="10">Stress-associated endoplasmic reticulum protein</fullName>
    </recommendedName>
</protein>
<keyword evidence="6 7" id="KW-0472">Membrane</keyword>
<proteinExistence type="inferred from homology"/>
<evidence type="ECO:0008006" key="10">
    <source>
        <dbReference type="Google" id="ProtNLM"/>
    </source>
</evidence>
<evidence type="ECO:0000256" key="4">
    <source>
        <dbReference type="ARBA" id="ARBA00022824"/>
    </source>
</evidence>
<comment type="similarity">
    <text evidence="2">Belongs to the RAMP4 family.</text>
</comment>
<comment type="caution">
    <text evidence="8">The sequence shown here is derived from an EMBL/GenBank/DDBJ whole genome shotgun (WGS) entry which is preliminary data.</text>
</comment>
<sequence>MTSSSSFHIDLPLVLASQKMHKVRVKNAKFEKEAATPHTAAEKEAMKKKGNGLSAGPVLIGFFVLVLVGSALIQLVRAVTSGQPY</sequence>
<evidence type="ECO:0000256" key="6">
    <source>
        <dbReference type="ARBA" id="ARBA00023136"/>
    </source>
</evidence>
<name>A0ABQ8UVM4_9EUKA</name>
<keyword evidence="9" id="KW-1185">Reference proteome</keyword>
<dbReference type="Proteomes" id="UP001141327">
    <property type="component" value="Unassembled WGS sequence"/>
</dbReference>
<evidence type="ECO:0000256" key="3">
    <source>
        <dbReference type="ARBA" id="ARBA00022692"/>
    </source>
</evidence>
<evidence type="ECO:0000256" key="5">
    <source>
        <dbReference type="ARBA" id="ARBA00022989"/>
    </source>
</evidence>
<dbReference type="InterPro" id="IPR010580">
    <property type="entry name" value="ER_stress-assoc"/>
</dbReference>
<evidence type="ECO:0000313" key="9">
    <source>
        <dbReference type="Proteomes" id="UP001141327"/>
    </source>
</evidence>
<dbReference type="EMBL" id="JAPMOS010000004">
    <property type="protein sequence ID" value="KAJ4462166.1"/>
    <property type="molecule type" value="Genomic_DNA"/>
</dbReference>
<evidence type="ECO:0000256" key="7">
    <source>
        <dbReference type="SAM" id="Phobius"/>
    </source>
</evidence>
<evidence type="ECO:0000313" key="8">
    <source>
        <dbReference type="EMBL" id="KAJ4462166.1"/>
    </source>
</evidence>
<gene>
    <name evidence="8" type="ORF">PAPYR_1348</name>
</gene>
<dbReference type="PANTHER" id="PTHR15601">
    <property type="entry name" value="STRESS ASSOCIATED ENDOPLASMIC RETICULUM PROTEIN SERP1/RAMP4"/>
    <property type="match status" value="1"/>
</dbReference>
<organism evidence="8 9">
    <name type="scientific">Paratrimastix pyriformis</name>
    <dbReference type="NCBI Taxonomy" id="342808"/>
    <lineage>
        <taxon>Eukaryota</taxon>
        <taxon>Metamonada</taxon>
        <taxon>Preaxostyla</taxon>
        <taxon>Paratrimastigidae</taxon>
        <taxon>Paratrimastix</taxon>
    </lineage>
</organism>
<feature type="transmembrane region" description="Helical" evidence="7">
    <location>
        <begin position="53"/>
        <end position="76"/>
    </location>
</feature>
<keyword evidence="4" id="KW-0256">Endoplasmic reticulum</keyword>
<reference evidence="8" key="1">
    <citation type="journal article" date="2022" name="bioRxiv">
        <title>Genomics of Preaxostyla Flagellates Illuminates Evolutionary Transitions and the Path Towards Mitochondrial Loss.</title>
        <authorList>
            <person name="Novak L.V.F."/>
            <person name="Treitli S.C."/>
            <person name="Pyrih J."/>
            <person name="Halakuc P."/>
            <person name="Pipaliya S.V."/>
            <person name="Vacek V."/>
            <person name="Brzon O."/>
            <person name="Soukal P."/>
            <person name="Eme L."/>
            <person name="Dacks J.B."/>
            <person name="Karnkowska A."/>
            <person name="Elias M."/>
            <person name="Hampl V."/>
        </authorList>
    </citation>
    <scope>NUCLEOTIDE SEQUENCE</scope>
    <source>
        <strain evidence="8">RCP-MX</strain>
    </source>
</reference>
<evidence type="ECO:0000256" key="2">
    <source>
        <dbReference type="ARBA" id="ARBA00005500"/>
    </source>
</evidence>
<dbReference type="PANTHER" id="PTHR15601:SF0">
    <property type="entry name" value="GEO09675P1"/>
    <property type="match status" value="1"/>
</dbReference>
<keyword evidence="3 7" id="KW-0812">Transmembrane</keyword>
<keyword evidence="5 7" id="KW-1133">Transmembrane helix</keyword>
<comment type="subcellular location">
    <subcellularLocation>
        <location evidence="1">Endoplasmic reticulum membrane</location>
        <topology evidence="1">Single-pass membrane protein</topology>
    </subcellularLocation>
</comment>
<accession>A0ABQ8UVM4</accession>